<evidence type="ECO:0000313" key="1">
    <source>
        <dbReference type="EMBL" id="KAK3348212.1"/>
    </source>
</evidence>
<evidence type="ECO:0000313" key="2">
    <source>
        <dbReference type="Proteomes" id="UP001278500"/>
    </source>
</evidence>
<dbReference type="GeneID" id="87868149"/>
<reference evidence="1" key="2">
    <citation type="submission" date="2023-06" db="EMBL/GenBank/DDBJ databases">
        <authorList>
            <consortium name="Lawrence Berkeley National Laboratory"/>
            <person name="Haridas S."/>
            <person name="Hensen N."/>
            <person name="Bonometti L."/>
            <person name="Westerberg I."/>
            <person name="Brannstrom I.O."/>
            <person name="Guillou S."/>
            <person name="Cros-Aarteil S."/>
            <person name="Calhoun S."/>
            <person name="Kuo A."/>
            <person name="Mondo S."/>
            <person name="Pangilinan J."/>
            <person name="Riley R."/>
            <person name="Labutti K."/>
            <person name="Andreopoulos B."/>
            <person name="Lipzen A."/>
            <person name="Chen C."/>
            <person name="Yanf M."/>
            <person name="Daum C."/>
            <person name="Ng V."/>
            <person name="Clum A."/>
            <person name="Steindorff A."/>
            <person name="Ohm R."/>
            <person name="Martin F."/>
            <person name="Silar P."/>
            <person name="Natvig D."/>
            <person name="Lalanne C."/>
            <person name="Gautier V."/>
            <person name="Ament-Velasquez S.L."/>
            <person name="Kruys A."/>
            <person name="Hutchinson M.I."/>
            <person name="Powell A.J."/>
            <person name="Barry K."/>
            <person name="Miller A.N."/>
            <person name="Grigoriev I.V."/>
            <person name="Debuchy R."/>
            <person name="Gladieux P."/>
            <person name="Thoren M.H."/>
            <person name="Johannesson H."/>
        </authorList>
    </citation>
    <scope>NUCLEOTIDE SEQUENCE</scope>
    <source>
        <strain evidence="1">CBS 560.94</strain>
    </source>
</reference>
<proteinExistence type="predicted"/>
<protein>
    <submittedName>
        <fullName evidence="1">Uncharacterized protein</fullName>
    </submittedName>
</protein>
<comment type="caution">
    <text evidence="1">The sequence shown here is derived from an EMBL/GenBank/DDBJ whole genome shotgun (WGS) entry which is preliminary data.</text>
</comment>
<reference evidence="1" key="1">
    <citation type="journal article" date="2023" name="Mol. Phylogenet. Evol.">
        <title>Genome-scale phylogeny and comparative genomics of the fungal order Sordariales.</title>
        <authorList>
            <person name="Hensen N."/>
            <person name="Bonometti L."/>
            <person name="Westerberg I."/>
            <person name="Brannstrom I.O."/>
            <person name="Guillou S."/>
            <person name="Cros-Aarteil S."/>
            <person name="Calhoun S."/>
            <person name="Haridas S."/>
            <person name="Kuo A."/>
            <person name="Mondo S."/>
            <person name="Pangilinan J."/>
            <person name="Riley R."/>
            <person name="LaButti K."/>
            <person name="Andreopoulos B."/>
            <person name="Lipzen A."/>
            <person name="Chen C."/>
            <person name="Yan M."/>
            <person name="Daum C."/>
            <person name="Ng V."/>
            <person name="Clum A."/>
            <person name="Steindorff A."/>
            <person name="Ohm R.A."/>
            <person name="Martin F."/>
            <person name="Silar P."/>
            <person name="Natvig D.O."/>
            <person name="Lalanne C."/>
            <person name="Gautier V."/>
            <person name="Ament-Velasquez S.L."/>
            <person name="Kruys A."/>
            <person name="Hutchinson M.I."/>
            <person name="Powell A.J."/>
            <person name="Barry K."/>
            <person name="Miller A.N."/>
            <person name="Grigoriev I.V."/>
            <person name="Debuchy R."/>
            <person name="Gladieux P."/>
            <person name="Hiltunen Thoren M."/>
            <person name="Johannesson H."/>
        </authorList>
    </citation>
    <scope>NUCLEOTIDE SEQUENCE</scope>
    <source>
        <strain evidence="1">CBS 560.94</strain>
    </source>
</reference>
<sequence>MLSCEKIRLLTTSREYADIERVMAPVSLSVPASREEVEKDILVFKKAKKISVEEEHEIRMELDGTTQVDDTMAVEETTQVELERATRIMSRKVPQ</sequence>
<dbReference type="AlphaFoldDB" id="A0AAE0JI53"/>
<name>A0AAE0JI53_9PEZI</name>
<gene>
    <name evidence="1" type="ORF">B0H65DRAFT_588049</name>
</gene>
<dbReference type="EMBL" id="JAUEPP010000003">
    <property type="protein sequence ID" value="KAK3348212.1"/>
    <property type="molecule type" value="Genomic_DNA"/>
</dbReference>
<accession>A0AAE0JI53</accession>
<keyword evidence="2" id="KW-1185">Reference proteome</keyword>
<organism evidence="1 2">
    <name type="scientific">Neurospora tetraspora</name>
    <dbReference type="NCBI Taxonomy" id="94610"/>
    <lineage>
        <taxon>Eukaryota</taxon>
        <taxon>Fungi</taxon>
        <taxon>Dikarya</taxon>
        <taxon>Ascomycota</taxon>
        <taxon>Pezizomycotina</taxon>
        <taxon>Sordariomycetes</taxon>
        <taxon>Sordariomycetidae</taxon>
        <taxon>Sordariales</taxon>
        <taxon>Sordariaceae</taxon>
        <taxon>Neurospora</taxon>
    </lineage>
</organism>
<dbReference type="Proteomes" id="UP001278500">
    <property type="component" value="Unassembled WGS sequence"/>
</dbReference>
<dbReference type="RefSeq" id="XP_062683294.1">
    <property type="nucleotide sequence ID" value="XM_062830995.1"/>
</dbReference>